<feature type="domain" description="Acyl-CoA dehydrogenase/oxidase N-terminal" evidence="4">
    <location>
        <begin position="53"/>
        <end position="122"/>
    </location>
</feature>
<evidence type="ECO:0000259" key="5">
    <source>
        <dbReference type="Pfam" id="PF08028"/>
    </source>
</evidence>
<evidence type="ECO:0000256" key="1">
    <source>
        <dbReference type="ARBA" id="ARBA00022630"/>
    </source>
</evidence>
<dbReference type="Pfam" id="PF02771">
    <property type="entry name" value="Acyl-CoA_dh_N"/>
    <property type="match status" value="1"/>
</dbReference>
<dbReference type="PANTHER" id="PTHR43884:SF12">
    <property type="entry name" value="ISOVALERYL-COA DEHYDROGENASE, MITOCHONDRIAL-RELATED"/>
    <property type="match status" value="1"/>
</dbReference>
<gene>
    <name evidence="6" type="ORF">VHUM_04216</name>
</gene>
<dbReference type="InterPro" id="IPR009100">
    <property type="entry name" value="AcylCoA_DH/oxidase_NM_dom_sf"/>
</dbReference>
<dbReference type="InterPro" id="IPR013107">
    <property type="entry name" value="Acyl-CoA_DH_C"/>
</dbReference>
<evidence type="ECO:0000256" key="2">
    <source>
        <dbReference type="ARBA" id="ARBA00023002"/>
    </source>
</evidence>
<proteinExistence type="predicted"/>
<dbReference type="FunFam" id="2.40.110.10:FF:000020">
    <property type="entry name" value="Putative acyl-CoA dehydrogenase YdbM"/>
    <property type="match status" value="1"/>
</dbReference>
<dbReference type="OrthoDB" id="5356974at2759"/>
<evidence type="ECO:0000313" key="6">
    <source>
        <dbReference type="EMBL" id="TXT04329.1"/>
    </source>
</evidence>
<evidence type="ECO:0000256" key="3">
    <source>
        <dbReference type="SAM" id="MobiDB-lite"/>
    </source>
</evidence>
<dbReference type="InterPro" id="IPR046373">
    <property type="entry name" value="Acyl-CoA_Oxase/DH_mid-dom_sf"/>
</dbReference>
<accession>A0A7D8YZA6</accession>
<feature type="domain" description="Acyl-CoA dehydrogenase C-terminal" evidence="5">
    <location>
        <begin position="270"/>
        <end position="412"/>
    </location>
</feature>
<keyword evidence="1" id="KW-0285">Flavoprotein</keyword>
<dbReference type="PANTHER" id="PTHR43884">
    <property type="entry name" value="ACYL-COA DEHYDROGENASE"/>
    <property type="match status" value="1"/>
</dbReference>
<dbReference type="GO" id="GO:0006552">
    <property type="term" value="P:L-leucine catabolic process"/>
    <property type="evidence" value="ECO:0007669"/>
    <property type="project" value="TreeGrafter"/>
</dbReference>
<dbReference type="InterPro" id="IPR037069">
    <property type="entry name" value="AcylCoA_DH/ox_N_sf"/>
</dbReference>
<dbReference type="AlphaFoldDB" id="A0A7D8YZA6"/>
<feature type="compositionally biased region" description="Polar residues" evidence="3">
    <location>
        <begin position="1"/>
        <end position="17"/>
    </location>
</feature>
<name>A0A7D8YZA6_VANHU</name>
<dbReference type="PIRSF" id="PIRSF016578">
    <property type="entry name" value="HsaA"/>
    <property type="match status" value="1"/>
</dbReference>
<evidence type="ECO:0000259" key="4">
    <source>
        <dbReference type="Pfam" id="PF02771"/>
    </source>
</evidence>
<dbReference type="Gene3D" id="2.40.110.10">
    <property type="entry name" value="Butyryl-CoA Dehydrogenase, subunit A, domain 2"/>
    <property type="match status" value="1"/>
</dbReference>
<feature type="region of interest" description="Disordered" evidence="3">
    <location>
        <begin position="1"/>
        <end position="22"/>
    </location>
</feature>
<dbReference type="Gene3D" id="1.20.140.10">
    <property type="entry name" value="Butyryl-CoA Dehydrogenase, subunit A, domain 3"/>
    <property type="match status" value="1"/>
</dbReference>
<dbReference type="InterPro" id="IPR013786">
    <property type="entry name" value="AcylCoA_DH/ox_N"/>
</dbReference>
<dbReference type="SUPFAM" id="SSF56645">
    <property type="entry name" value="Acyl-CoA dehydrogenase NM domain-like"/>
    <property type="match status" value="1"/>
</dbReference>
<dbReference type="InterPro" id="IPR036250">
    <property type="entry name" value="AcylCo_DH-like_C"/>
</dbReference>
<organism evidence="6 7">
    <name type="scientific">Vanrija humicola</name>
    <name type="common">Yeast</name>
    <name type="synonym">Cryptococcus humicola</name>
    <dbReference type="NCBI Taxonomy" id="5417"/>
    <lineage>
        <taxon>Eukaryota</taxon>
        <taxon>Fungi</taxon>
        <taxon>Dikarya</taxon>
        <taxon>Basidiomycota</taxon>
        <taxon>Agaricomycotina</taxon>
        <taxon>Tremellomycetes</taxon>
        <taxon>Trichosporonales</taxon>
        <taxon>Trichosporonaceae</taxon>
        <taxon>Vanrija</taxon>
    </lineage>
</organism>
<dbReference type="GO" id="GO:0008470">
    <property type="term" value="F:3-methylbutanoyl-CoA dehydrogenase activity"/>
    <property type="evidence" value="ECO:0007669"/>
    <property type="project" value="TreeGrafter"/>
</dbReference>
<dbReference type="SUPFAM" id="SSF47203">
    <property type="entry name" value="Acyl-CoA dehydrogenase C-terminal domain-like"/>
    <property type="match status" value="1"/>
</dbReference>
<keyword evidence="7" id="KW-1185">Reference proteome</keyword>
<reference evidence="6 7" key="1">
    <citation type="journal article" date="2019" name="PLoS Genet.">
        <title>Convergent evolution of linked mating-type loci in basidiomycete fungi.</title>
        <authorList>
            <person name="Sun S."/>
            <person name="Coelho M.A."/>
            <person name="Heitman J."/>
            <person name="Nowrousian M."/>
        </authorList>
    </citation>
    <scope>NUCLEOTIDE SEQUENCE [LARGE SCALE GENOMIC DNA]</scope>
    <source>
        <strain evidence="6 7">CBS 4282</strain>
    </source>
</reference>
<dbReference type="GO" id="GO:0050660">
    <property type="term" value="F:flavin adenine dinucleotide binding"/>
    <property type="evidence" value="ECO:0007669"/>
    <property type="project" value="InterPro"/>
</dbReference>
<dbReference type="EMBL" id="QKWK01000016">
    <property type="protein sequence ID" value="TXT04329.1"/>
    <property type="molecule type" value="Genomic_DNA"/>
</dbReference>
<dbReference type="Pfam" id="PF08028">
    <property type="entry name" value="Acyl-CoA_dh_2"/>
    <property type="match status" value="1"/>
</dbReference>
<dbReference type="Proteomes" id="UP000473826">
    <property type="component" value="Unassembled WGS sequence"/>
</dbReference>
<protein>
    <submittedName>
        <fullName evidence="6">Uncharacterized protein</fullName>
    </submittedName>
</protein>
<keyword evidence="2" id="KW-0560">Oxidoreductase</keyword>
<evidence type="ECO:0000313" key="7">
    <source>
        <dbReference type="Proteomes" id="UP000473826"/>
    </source>
</evidence>
<comment type="caution">
    <text evidence="6">The sequence shown here is derived from an EMBL/GenBank/DDBJ whole genome shotgun (WGS) entry which is preliminary data.</text>
</comment>
<dbReference type="Gene3D" id="1.10.540.10">
    <property type="entry name" value="Acyl-CoA dehydrogenase/oxidase, N-terminal domain"/>
    <property type="match status" value="1"/>
</dbReference>
<dbReference type="FunFam" id="1.10.540.10:FF:000025">
    <property type="entry name" value="Related to Dibenzothiophene desulfurization enzyme C"/>
    <property type="match status" value="1"/>
</dbReference>
<sequence>MTITQQPGYQAQSSPNATDPKVYEQHKGSFADLPTDAAGWIKRAQEVGNILAVDAAKRDRENRSPIAEVALLKHSGLLRVVAPSKYGGGGQPVSVGYRVFRELAKYDGSIGAVLGYHTYWTINARTRVLGTEAEADAFEKLVSENNYLVGSAVNPRDNDLLVTVGTDGLTWNGAKYFTTNAALSDIVILEGALDTDAAKHIFAYAPSKSPGITFGFDWDNLGLRLTESGSAKFDNVQVPWSNTFGWKDGQPIPEATATPYASLLLPNIQLVFANIYLGLAQGALEAGKQYTTKTTRAWPYGGEKKEKGTDEFYVLSTYGNFYAHVRAAEALADKVNDEADKLYAKYSADHAALTPRARGEFAEEVASLKVVTTDTGLRVTAGVFEVVGARGTSSKTGLDRFWRDIRTHSLHDPVSYKNREQGVWFLLDQVPEPSWYT</sequence>